<evidence type="ECO:0000259" key="1">
    <source>
        <dbReference type="Pfam" id="PF03432"/>
    </source>
</evidence>
<feature type="domain" description="MobA/VirD2-like nuclease" evidence="1">
    <location>
        <begin position="34"/>
        <end position="168"/>
    </location>
</feature>
<dbReference type="EMBL" id="JACHFH010000074">
    <property type="protein sequence ID" value="MBB5337636.1"/>
    <property type="molecule type" value="Genomic_DNA"/>
</dbReference>
<reference evidence="2 3" key="1">
    <citation type="submission" date="2020-08" db="EMBL/GenBank/DDBJ databases">
        <title>Genomic Encyclopedia of Type Strains, Phase IV (KMG-IV): sequencing the most valuable type-strain genomes for metagenomic binning, comparative biology and taxonomic classification.</title>
        <authorList>
            <person name="Goeker M."/>
        </authorList>
    </citation>
    <scope>NUCLEOTIDE SEQUENCE [LARGE SCALE GENOMIC DNA]</scope>
    <source>
        <strain evidence="2 3">DSM 24661</strain>
    </source>
</reference>
<protein>
    <recommendedName>
        <fullName evidence="1">MobA/VirD2-like nuclease domain-containing protein</fullName>
    </recommendedName>
</protein>
<dbReference type="AlphaFoldDB" id="A0A840UKH8"/>
<dbReference type="InterPro" id="IPR005094">
    <property type="entry name" value="Endonuclease_MobA/VirD2"/>
</dbReference>
<dbReference type="Pfam" id="PF03432">
    <property type="entry name" value="Relaxase"/>
    <property type="match status" value="1"/>
</dbReference>
<sequence>MSILRVIIKSDDGIDCLNEKIVYAINYRATRFDLIGGVNVGIRNAYAEMLQVKKVFNESVARQSATLNGKAFFHYVFSPEREDCCSGEMLADIAKKLAVFLSEYEGNFQVIYAVHVTDVDTGELLDLPHIHFIVNNINFVNGVRLNINKSFLYAIRTEIDKIIECYGLSAIRKRE</sequence>
<organism evidence="2 3">
    <name type="scientific">Pectinatus brassicae</name>
    <dbReference type="NCBI Taxonomy" id="862415"/>
    <lineage>
        <taxon>Bacteria</taxon>
        <taxon>Bacillati</taxon>
        <taxon>Bacillota</taxon>
        <taxon>Negativicutes</taxon>
        <taxon>Selenomonadales</taxon>
        <taxon>Selenomonadaceae</taxon>
        <taxon>Pectinatus</taxon>
    </lineage>
</organism>
<name>A0A840UKH8_9FIRM</name>
<accession>A0A840UKH8</accession>
<proteinExistence type="predicted"/>
<dbReference type="RefSeq" id="WP_183863590.1">
    <property type="nucleotide sequence ID" value="NZ_JACHFH010000074.1"/>
</dbReference>
<keyword evidence="3" id="KW-1185">Reference proteome</keyword>
<evidence type="ECO:0000313" key="2">
    <source>
        <dbReference type="EMBL" id="MBB5337636.1"/>
    </source>
</evidence>
<comment type="caution">
    <text evidence="2">The sequence shown here is derived from an EMBL/GenBank/DDBJ whole genome shotgun (WGS) entry which is preliminary data.</text>
</comment>
<gene>
    <name evidence="2" type="ORF">HNR32_002799</name>
</gene>
<dbReference type="Proteomes" id="UP000559117">
    <property type="component" value="Unassembled WGS sequence"/>
</dbReference>
<evidence type="ECO:0000313" key="3">
    <source>
        <dbReference type="Proteomes" id="UP000559117"/>
    </source>
</evidence>